<proteinExistence type="predicted"/>
<organism evidence="2 3">
    <name type="scientific">Roseivirga spongicola</name>
    <dbReference type="NCBI Taxonomy" id="333140"/>
    <lineage>
        <taxon>Bacteria</taxon>
        <taxon>Pseudomonadati</taxon>
        <taxon>Bacteroidota</taxon>
        <taxon>Cytophagia</taxon>
        <taxon>Cytophagales</taxon>
        <taxon>Roseivirgaceae</taxon>
        <taxon>Roseivirga</taxon>
    </lineage>
</organism>
<feature type="chain" id="PRO_5007574682" description="Outer membrane protein beta-barrel domain-containing protein" evidence="1">
    <location>
        <begin position="24"/>
        <end position="213"/>
    </location>
</feature>
<keyword evidence="3" id="KW-1185">Reference proteome</keyword>
<evidence type="ECO:0008006" key="4">
    <source>
        <dbReference type="Google" id="ProtNLM"/>
    </source>
</evidence>
<comment type="caution">
    <text evidence="2">The sequence shown here is derived from an EMBL/GenBank/DDBJ whole genome shotgun (WGS) entry which is preliminary data.</text>
</comment>
<name>A0A150XH53_9BACT</name>
<dbReference type="RefSeq" id="WP_068217106.1">
    <property type="nucleotide sequence ID" value="NZ_CP139724.1"/>
</dbReference>
<keyword evidence="1" id="KW-0732">Signal</keyword>
<evidence type="ECO:0000256" key="1">
    <source>
        <dbReference type="SAM" id="SignalP"/>
    </source>
</evidence>
<reference evidence="2 3" key="1">
    <citation type="submission" date="2016-01" db="EMBL/GenBank/DDBJ databases">
        <title>Genome sequencing of Roseivirga spongicola UST030701-084.</title>
        <authorList>
            <person name="Selvaratnam C."/>
            <person name="Thevarajoo S."/>
            <person name="Goh K.M."/>
            <person name="Ee R."/>
            <person name="Chan K.-G."/>
            <person name="Chong C.S."/>
        </authorList>
    </citation>
    <scope>NUCLEOTIDE SEQUENCE [LARGE SCALE GENOMIC DNA]</scope>
    <source>
        <strain evidence="2 3">UST030701-084</strain>
    </source>
</reference>
<gene>
    <name evidence="2" type="ORF">AWW68_04635</name>
</gene>
<evidence type="ECO:0000313" key="2">
    <source>
        <dbReference type="EMBL" id="KYG78060.1"/>
    </source>
</evidence>
<dbReference type="OrthoDB" id="1122635at2"/>
<dbReference type="EMBL" id="LRPC01000001">
    <property type="protein sequence ID" value="KYG78060.1"/>
    <property type="molecule type" value="Genomic_DNA"/>
</dbReference>
<dbReference type="Proteomes" id="UP000075606">
    <property type="component" value="Unassembled WGS sequence"/>
</dbReference>
<evidence type="ECO:0000313" key="3">
    <source>
        <dbReference type="Proteomes" id="UP000075606"/>
    </source>
</evidence>
<feature type="signal peptide" evidence="1">
    <location>
        <begin position="1"/>
        <end position="23"/>
    </location>
</feature>
<accession>A0A150XH53</accession>
<sequence length="213" mass="23171">MNNKLFKAILMVAVFFAAINLQAQEDEPMRTLFNNGGIRSNGGYGGVHVGYTQIGGADALTIGGQGAWLINHQFGIGLSGTGFMTERIDDATLGSRYITTGGYGGLMLEFIAMPKSPIHLSFPVTIGAGGVSYVRSNRDFEFYESEDSHAFFVVEPGVDVEFNLLPFVRFGVGVKYRVTSDMEMTYIDSGNRILDRDALTGFSTALTLKFGKF</sequence>
<dbReference type="STRING" id="333140.AWW68_04635"/>
<protein>
    <recommendedName>
        <fullName evidence="4">Outer membrane protein beta-barrel domain-containing protein</fullName>
    </recommendedName>
</protein>
<dbReference type="AlphaFoldDB" id="A0A150XH53"/>